<dbReference type="Proteomes" id="UP001597357">
    <property type="component" value="Unassembled WGS sequence"/>
</dbReference>
<dbReference type="PROSITE" id="PS51257">
    <property type="entry name" value="PROKAR_LIPOPROTEIN"/>
    <property type="match status" value="1"/>
</dbReference>
<gene>
    <name evidence="1" type="ORF">ACFSQ0_00245</name>
</gene>
<comment type="caution">
    <text evidence="1">The sequence shown here is derived from an EMBL/GenBank/DDBJ whole genome shotgun (WGS) entry which is preliminary data.</text>
</comment>
<evidence type="ECO:0000313" key="1">
    <source>
        <dbReference type="EMBL" id="MFD2696415.1"/>
    </source>
</evidence>
<reference evidence="2" key="1">
    <citation type="journal article" date="2019" name="Int. J. Syst. Evol. Microbiol.">
        <title>The Global Catalogue of Microorganisms (GCM) 10K type strain sequencing project: providing services to taxonomists for standard genome sequencing and annotation.</title>
        <authorList>
            <consortium name="The Broad Institute Genomics Platform"/>
            <consortium name="The Broad Institute Genome Sequencing Center for Infectious Disease"/>
            <person name="Wu L."/>
            <person name="Ma J."/>
        </authorList>
    </citation>
    <scope>NUCLEOTIDE SEQUENCE [LARGE SCALE GENOMIC DNA]</scope>
    <source>
        <strain evidence="2">KCTC 42255</strain>
    </source>
</reference>
<keyword evidence="2" id="KW-1185">Reference proteome</keyword>
<protein>
    <recommendedName>
        <fullName evidence="3">DUF4252 domain-containing protein</fullName>
    </recommendedName>
</protein>
<proteinExistence type="predicted"/>
<dbReference type="RefSeq" id="WP_379042466.1">
    <property type="nucleotide sequence ID" value="NZ_JBHULZ010000002.1"/>
</dbReference>
<organism evidence="1 2">
    <name type="scientific">Mesonia sediminis</name>
    <dbReference type="NCBI Taxonomy" id="1703946"/>
    <lineage>
        <taxon>Bacteria</taxon>
        <taxon>Pseudomonadati</taxon>
        <taxon>Bacteroidota</taxon>
        <taxon>Flavobacteriia</taxon>
        <taxon>Flavobacteriales</taxon>
        <taxon>Flavobacteriaceae</taxon>
        <taxon>Mesonia</taxon>
    </lineage>
</organism>
<dbReference type="EMBL" id="JBHULZ010000002">
    <property type="protein sequence ID" value="MFD2696415.1"/>
    <property type="molecule type" value="Genomic_DNA"/>
</dbReference>
<accession>A0ABW5S9B2</accession>
<evidence type="ECO:0000313" key="2">
    <source>
        <dbReference type="Proteomes" id="UP001597357"/>
    </source>
</evidence>
<sequence length="181" mass="20623">MKNFIVLFLLCFALGCNTVEKNKLAVLTGNNLQAVGFLNQSVYLPAGFQPVHKEDNEAAAEYLANFDANSVLFVDRQNGVNSITFMPADYTKLSKPLINYYVNDLERHFSKEGLAMQRLEAKMLRYGSAEIIKIKYLQALEEAQAYITQYVVSHDLETYIILVRHQENQDFLAILKSNFNV</sequence>
<name>A0ABW5S9B2_9FLAO</name>
<evidence type="ECO:0008006" key="3">
    <source>
        <dbReference type="Google" id="ProtNLM"/>
    </source>
</evidence>